<evidence type="ECO:0000313" key="2">
    <source>
        <dbReference type="EMBL" id="MDQ0448239.1"/>
    </source>
</evidence>
<reference evidence="2 3" key="1">
    <citation type="submission" date="2023-07" db="EMBL/GenBank/DDBJ databases">
        <title>Genomic Encyclopedia of Type Strains, Phase IV (KMG-IV): sequencing the most valuable type-strain genomes for metagenomic binning, comparative biology and taxonomic classification.</title>
        <authorList>
            <person name="Goeker M."/>
        </authorList>
    </citation>
    <scope>NUCLEOTIDE SEQUENCE [LARGE SCALE GENOMIC DNA]</scope>
    <source>
        <strain evidence="2 3">DSM 19013</strain>
    </source>
</reference>
<evidence type="ECO:0000313" key="3">
    <source>
        <dbReference type="Proteomes" id="UP001231124"/>
    </source>
</evidence>
<comment type="caution">
    <text evidence="2">The sequence shown here is derived from an EMBL/GenBank/DDBJ whole genome shotgun (WGS) entry which is preliminary data.</text>
</comment>
<name>A0ABU0I0V5_9HYPH</name>
<keyword evidence="1" id="KW-0732">Signal</keyword>
<dbReference type="RefSeq" id="WP_283207244.1">
    <property type="nucleotide sequence ID" value="NZ_BPQE01000005.1"/>
</dbReference>
<feature type="chain" id="PRO_5046119183" evidence="1">
    <location>
        <begin position="25"/>
        <end position="44"/>
    </location>
</feature>
<evidence type="ECO:0000256" key="1">
    <source>
        <dbReference type="SAM" id="SignalP"/>
    </source>
</evidence>
<feature type="signal peptide" evidence="1">
    <location>
        <begin position="1"/>
        <end position="24"/>
    </location>
</feature>
<dbReference type="Proteomes" id="UP001231124">
    <property type="component" value="Unassembled WGS sequence"/>
</dbReference>
<sequence length="44" mass="4734">MRKRPSQTLAGLLATAFGRLVAFAAPIKPAEQPVGGPVVFRHYL</sequence>
<accession>A0ABU0I0V5</accession>
<proteinExistence type="predicted"/>
<keyword evidence="3" id="KW-1185">Reference proteome</keyword>
<gene>
    <name evidence="2" type="ORF">QO012_002747</name>
</gene>
<protein>
    <submittedName>
        <fullName evidence="2">Uncharacterized protein</fullName>
    </submittedName>
</protein>
<dbReference type="EMBL" id="JAUSVP010000007">
    <property type="protein sequence ID" value="MDQ0448239.1"/>
    <property type="molecule type" value="Genomic_DNA"/>
</dbReference>
<organism evidence="2 3">
    <name type="scientific">Methylobacterium aerolatum</name>
    <dbReference type="NCBI Taxonomy" id="418708"/>
    <lineage>
        <taxon>Bacteria</taxon>
        <taxon>Pseudomonadati</taxon>
        <taxon>Pseudomonadota</taxon>
        <taxon>Alphaproteobacteria</taxon>
        <taxon>Hyphomicrobiales</taxon>
        <taxon>Methylobacteriaceae</taxon>
        <taxon>Methylobacterium</taxon>
    </lineage>
</organism>